<dbReference type="InterPro" id="IPR056498">
    <property type="entry name" value="DAAF9_N"/>
</dbReference>
<dbReference type="CDD" id="cd22936">
    <property type="entry name" value="shulin_C20orf194-like"/>
    <property type="match status" value="1"/>
</dbReference>
<dbReference type="PANTHER" id="PTHR33664">
    <property type="entry name" value="RCG26366"/>
    <property type="match status" value="1"/>
</dbReference>
<dbReference type="InterPro" id="IPR057478">
    <property type="entry name" value="DAAF9_2"/>
</dbReference>
<dbReference type="InterPro" id="IPR058843">
    <property type="entry name" value="PH_DAAF9"/>
</dbReference>
<evidence type="ECO:0000259" key="5">
    <source>
        <dbReference type="Pfam" id="PF26246"/>
    </source>
</evidence>
<dbReference type="EMBL" id="CAXITT010000037">
    <property type="protein sequence ID" value="CAL1528733.1"/>
    <property type="molecule type" value="Genomic_DNA"/>
</dbReference>
<feature type="domain" description="DAAF9 PH" evidence="5">
    <location>
        <begin position="542"/>
        <end position="718"/>
    </location>
</feature>
<dbReference type="Proteomes" id="UP001497497">
    <property type="component" value="Unassembled WGS sequence"/>
</dbReference>
<feature type="domain" description="DAAF9 N-terminal" evidence="1">
    <location>
        <begin position="8"/>
        <end position="219"/>
    </location>
</feature>
<feature type="domain" description="DAAF9 pita-bread-like" evidence="3">
    <location>
        <begin position="224"/>
        <end position="495"/>
    </location>
</feature>
<keyword evidence="7" id="KW-1185">Reference proteome</keyword>
<gene>
    <name evidence="6" type="ORF">GSLYS_00002903001</name>
</gene>
<accession>A0AAV2H5M2</accession>
<dbReference type="Pfam" id="PF26246">
    <property type="entry name" value="PH_DAAF9"/>
    <property type="match status" value="1"/>
</dbReference>
<dbReference type="AlphaFoldDB" id="A0AAV2H5M2"/>
<evidence type="ECO:0000259" key="4">
    <source>
        <dbReference type="Pfam" id="PF25204"/>
    </source>
</evidence>
<feature type="domain" description="DAAF9" evidence="4">
    <location>
        <begin position="752"/>
        <end position="952"/>
    </location>
</feature>
<protein>
    <submittedName>
        <fullName evidence="6">Uncharacterized protein</fullName>
    </submittedName>
</protein>
<dbReference type="PANTHER" id="PTHR33664:SF1">
    <property type="entry name" value="DYNEIN AXONEMAL ASSEMBLY FACTOR 9"/>
    <property type="match status" value="1"/>
</dbReference>
<proteinExistence type="predicted"/>
<organism evidence="6 7">
    <name type="scientific">Lymnaea stagnalis</name>
    <name type="common">Great pond snail</name>
    <name type="synonym">Helix stagnalis</name>
    <dbReference type="NCBI Taxonomy" id="6523"/>
    <lineage>
        <taxon>Eukaryota</taxon>
        <taxon>Metazoa</taxon>
        <taxon>Spiralia</taxon>
        <taxon>Lophotrochozoa</taxon>
        <taxon>Mollusca</taxon>
        <taxon>Gastropoda</taxon>
        <taxon>Heterobranchia</taxon>
        <taxon>Euthyneura</taxon>
        <taxon>Panpulmonata</taxon>
        <taxon>Hygrophila</taxon>
        <taxon>Lymnaeoidea</taxon>
        <taxon>Lymnaeidae</taxon>
        <taxon>Lymnaea</taxon>
    </lineage>
</organism>
<evidence type="ECO:0000259" key="2">
    <source>
        <dbReference type="Pfam" id="PF23319"/>
    </source>
</evidence>
<evidence type="ECO:0000313" key="6">
    <source>
        <dbReference type="EMBL" id="CAL1528733.1"/>
    </source>
</evidence>
<sequence length="1157" mass="130330">MSSWKSKMPSSARRHIKLEQFSQFVSATRLRHVQNILFNRKAGSADIDGILCISGKCIDSRYNEGMYELLNYLLFGFFEVRKEELESSGFAEEVIDDMMIMICPDRVEVYCNPVNYYYLLPYVSHWPCLEFHCLSEDEYNGEDDDTSEEFKIRSLIAMVRGCKVIGVPYRGRGHEESFNVMAIEKWPIIQAFAIDDFEGGGFFTLMHEVVDISGQVHQLQDLQDPVSIEQLLVEPFSLMNRQWHNMMKCVQLSLETPSISVSHKKVAEPLKSYFTHGLVGHKGRVGKVPFVLFSHDSRREILQRALKGETVEASDLPIKRDQPSHMICLVASPHNPLVCARTYFFSKSPYAITKGGSGDGLQHSHDNTHLRYSIGLYLSIIRAVQEAIETYTQTSSVTQAKAKCMKTLKERCKLLDNKSLRDFINESSSAEFVLSAMNLDNSDEPLADGETSKKMKFISLTLYDIPSPDDTRGSSSSMGSMSFAETFLDSRISVAGSSEVSCDHIIMTSSIPRFQLWSMTGHTKKLLATPPSLSPDQWGEVLMTQGDICMMGTWTALLPPETVVLTVWEHGLSVQNTDYGSFTLHGSDISSVSLYDGDSMTQVALLILEVKLTDVMADHLPPHLYADVDNRGVSRILFAFSPHTKAHTQLYGNVLPAWKSDSQVPDVNRLNSLDYPIKEIHCYLQSGVNASSTATISPLKKVAACMPNLYEFLHHLTGSCGIQGPVTKDVFHSLVGTSSTQQNRGGDEKIIVTIITGAPGCDKENVAEVLTSYNKNVINWLEYKQTEECQVDTASLHQTMTNAVQTFDHWLLSKSTRLILVAPGFCDTTEVIRALSSHPDHKLRSVFVVGAVTLCIDPMNAYMENRMTFPMLTAHCAQGWVNNIVFTSQTTGPSELLNSLQTLVRSINSDVALLKAEKGIVKRSTDLDLIMSETAFQEPAMERSRVLLKPSWREGYPNAWPCHPEVRDVVLRFTHPLEKHLTLIKLRGLKKTFKRHPFEGNIYSVHGIIEFNGSPGVVELRYTPLNDKLILNDGVSAPSIGNGSTYYMSFAGISLKEQELKLLLNGCIKQKPERKRFLTREDLTPQQIDKIHASHHLDELPEGWYYNGSQFVSMDGERSFTHPNLDLFIQDYLKKKNKEIERYNQRTESESYINLWR</sequence>
<dbReference type="InterPro" id="IPR058844">
    <property type="entry name" value="PB_DAAF9"/>
</dbReference>
<dbReference type="InterPro" id="IPR040342">
    <property type="entry name" value="DNAAF9"/>
</dbReference>
<feature type="domain" description="DAAF9 CobW C-like" evidence="2">
    <location>
        <begin position="968"/>
        <end position="1029"/>
    </location>
</feature>
<name>A0AAV2H5M2_LYMST</name>
<reference evidence="6 7" key="1">
    <citation type="submission" date="2024-04" db="EMBL/GenBank/DDBJ databases">
        <authorList>
            <consortium name="Genoscope - CEA"/>
            <person name="William W."/>
        </authorList>
    </citation>
    <scope>NUCLEOTIDE SEQUENCE [LARGE SCALE GENOMIC DNA]</scope>
</reference>
<dbReference type="InterPro" id="IPR056414">
    <property type="entry name" value="DAAF9_CobW_C"/>
</dbReference>
<evidence type="ECO:0000313" key="7">
    <source>
        <dbReference type="Proteomes" id="UP001497497"/>
    </source>
</evidence>
<evidence type="ECO:0000259" key="1">
    <source>
        <dbReference type="Pfam" id="PF23281"/>
    </source>
</evidence>
<comment type="caution">
    <text evidence="6">The sequence shown here is derived from an EMBL/GenBank/DDBJ whole genome shotgun (WGS) entry which is preliminary data.</text>
</comment>
<dbReference type="Pfam" id="PF25203">
    <property type="entry name" value="PB_DAAF9"/>
    <property type="match status" value="1"/>
</dbReference>
<evidence type="ECO:0000259" key="3">
    <source>
        <dbReference type="Pfam" id="PF25203"/>
    </source>
</evidence>
<dbReference type="Pfam" id="PF23281">
    <property type="entry name" value="DAAF9_N"/>
    <property type="match status" value="1"/>
</dbReference>
<dbReference type="Pfam" id="PF23319">
    <property type="entry name" value="CobW_C_DAAF9"/>
    <property type="match status" value="1"/>
</dbReference>
<dbReference type="Pfam" id="PF25204">
    <property type="entry name" value="DAAF9_2"/>
    <property type="match status" value="1"/>
</dbReference>